<dbReference type="EMBL" id="JBFDAA010000001">
    <property type="protein sequence ID" value="KAL1141004.1"/>
    <property type="molecule type" value="Genomic_DNA"/>
</dbReference>
<dbReference type="AlphaFoldDB" id="A0ABD0Z0M6"/>
<reference evidence="1 2" key="1">
    <citation type="submission" date="2024-07" db="EMBL/GenBank/DDBJ databases">
        <title>Chromosome-level genome assembly of the water stick insect Ranatra chinensis (Heteroptera: Nepidae).</title>
        <authorList>
            <person name="Liu X."/>
        </authorList>
    </citation>
    <scope>NUCLEOTIDE SEQUENCE [LARGE SCALE GENOMIC DNA]</scope>
    <source>
        <strain evidence="1">Cailab_2021Rc</strain>
        <tissue evidence="1">Muscle</tissue>
    </source>
</reference>
<name>A0ABD0Z0M6_9HEMI</name>
<accession>A0ABD0Z0M6</accession>
<proteinExistence type="predicted"/>
<organism evidence="1 2">
    <name type="scientific">Ranatra chinensis</name>
    <dbReference type="NCBI Taxonomy" id="642074"/>
    <lineage>
        <taxon>Eukaryota</taxon>
        <taxon>Metazoa</taxon>
        <taxon>Ecdysozoa</taxon>
        <taxon>Arthropoda</taxon>
        <taxon>Hexapoda</taxon>
        <taxon>Insecta</taxon>
        <taxon>Pterygota</taxon>
        <taxon>Neoptera</taxon>
        <taxon>Paraneoptera</taxon>
        <taxon>Hemiptera</taxon>
        <taxon>Heteroptera</taxon>
        <taxon>Panheteroptera</taxon>
        <taxon>Nepomorpha</taxon>
        <taxon>Nepidae</taxon>
        <taxon>Ranatrinae</taxon>
        <taxon>Ranatra</taxon>
    </lineage>
</organism>
<evidence type="ECO:0000313" key="1">
    <source>
        <dbReference type="EMBL" id="KAL1141004.1"/>
    </source>
</evidence>
<protein>
    <submittedName>
        <fullName evidence="1">Uncharacterized protein</fullName>
    </submittedName>
</protein>
<comment type="caution">
    <text evidence="1">The sequence shown here is derived from an EMBL/GenBank/DDBJ whole genome shotgun (WGS) entry which is preliminary data.</text>
</comment>
<evidence type="ECO:0000313" key="2">
    <source>
        <dbReference type="Proteomes" id="UP001558652"/>
    </source>
</evidence>
<keyword evidence="2" id="KW-1185">Reference proteome</keyword>
<gene>
    <name evidence="1" type="ORF">AAG570_000930</name>
</gene>
<dbReference type="Proteomes" id="UP001558652">
    <property type="component" value="Unassembled WGS sequence"/>
</dbReference>
<sequence>MACKRRHMAEKNTKQETTEIVGPLFLSPQKVFQFLPERCLSAACLRLPLSRYNQIPFRFRPSSVSYQLLPFGPLLALSTRDKCSDFSSPSFVRFGCHVLPVPNLRSAGGSEGMPEIREAVTRGSMIDTRCPPVGTPLAGDYLAQNPLEARSAVRGDCLEAVRDWSIEGLPVTSEGSEILALQPMGGAHLFGLGALALLRRPLYCDPSLSITFPQNPITQPTGLFIPIDFLIVLDFFITTLRNHSRFQVRNDLSSDHSPVLLTASLDPTLQSVINLRVPLKTPEDLDEAVQEFTHAVHGPLGTPHRPELLSLTRIPSISHNIYVS</sequence>